<dbReference type="GO" id="GO:0016846">
    <property type="term" value="F:carbon-sulfur lyase activity"/>
    <property type="evidence" value="ECO:0007669"/>
    <property type="project" value="InterPro"/>
</dbReference>
<dbReference type="PROSITE" id="PS51891">
    <property type="entry name" value="CENP_V_GFA"/>
    <property type="match status" value="1"/>
</dbReference>
<proteinExistence type="inferred from homology"/>
<evidence type="ECO:0000256" key="4">
    <source>
        <dbReference type="ARBA" id="ARBA00023239"/>
    </source>
</evidence>
<evidence type="ECO:0000256" key="1">
    <source>
        <dbReference type="ARBA" id="ARBA00005495"/>
    </source>
</evidence>
<dbReference type="Gene3D" id="3.90.1590.10">
    <property type="entry name" value="glutathione-dependent formaldehyde- activating enzyme (gfa)"/>
    <property type="match status" value="1"/>
</dbReference>
<dbReference type="PANTHER" id="PTHR33337">
    <property type="entry name" value="GFA DOMAIN-CONTAINING PROTEIN"/>
    <property type="match status" value="1"/>
</dbReference>
<evidence type="ECO:0000256" key="3">
    <source>
        <dbReference type="ARBA" id="ARBA00022833"/>
    </source>
</evidence>
<dbReference type="Proteomes" id="UP001219525">
    <property type="component" value="Unassembled WGS sequence"/>
</dbReference>
<dbReference type="InterPro" id="IPR011057">
    <property type="entry name" value="Mss4-like_sf"/>
</dbReference>
<comment type="caution">
    <text evidence="6">The sequence shown here is derived from an EMBL/GenBank/DDBJ whole genome shotgun (WGS) entry which is preliminary data.</text>
</comment>
<feature type="domain" description="CENP-V/GFA" evidence="5">
    <location>
        <begin position="6"/>
        <end position="135"/>
    </location>
</feature>
<keyword evidence="2" id="KW-0479">Metal-binding</keyword>
<protein>
    <submittedName>
        <fullName evidence="6">Mss4-like protein</fullName>
    </submittedName>
</protein>
<dbReference type="InterPro" id="IPR006913">
    <property type="entry name" value="CENP-V/GFA"/>
</dbReference>
<dbReference type="SUPFAM" id="SSF51316">
    <property type="entry name" value="Mss4-like"/>
    <property type="match status" value="1"/>
</dbReference>
<gene>
    <name evidence="6" type="ORF">GGX14DRAFT_368989</name>
</gene>
<accession>A0AAD6VAV3</accession>
<reference evidence="6" key="1">
    <citation type="submission" date="2023-03" db="EMBL/GenBank/DDBJ databases">
        <title>Massive genome expansion in bonnet fungi (Mycena s.s.) driven by repeated elements and novel gene families across ecological guilds.</title>
        <authorList>
            <consortium name="Lawrence Berkeley National Laboratory"/>
            <person name="Harder C.B."/>
            <person name="Miyauchi S."/>
            <person name="Viragh M."/>
            <person name="Kuo A."/>
            <person name="Thoen E."/>
            <person name="Andreopoulos B."/>
            <person name="Lu D."/>
            <person name="Skrede I."/>
            <person name="Drula E."/>
            <person name="Henrissat B."/>
            <person name="Morin E."/>
            <person name="Kohler A."/>
            <person name="Barry K."/>
            <person name="LaButti K."/>
            <person name="Morin E."/>
            <person name="Salamov A."/>
            <person name="Lipzen A."/>
            <person name="Mereny Z."/>
            <person name="Hegedus B."/>
            <person name="Baldrian P."/>
            <person name="Stursova M."/>
            <person name="Weitz H."/>
            <person name="Taylor A."/>
            <person name="Grigoriev I.V."/>
            <person name="Nagy L.G."/>
            <person name="Martin F."/>
            <person name="Kauserud H."/>
        </authorList>
    </citation>
    <scope>NUCLEOTIDE SEQUENCE</scope>
    <source>
        <strain evidence="6">9144</strain>
    </source>
</reference>
<evidence type="ECO:0000259" key="5">
    <source>
        <dbReference type="PROSITE" id="PS51891"/>
    </source>
</evidence>
<keyword evidence="3" id="KW-0862">Zinc</keyword>
<evidence type="ECO:0000313" key="6">
    <source>
        <dbReference type="EMBL" id="KAJ7204433.1"/>
    </source>
</evidence>
<dbReference type="EMBL" id="JARJCW010000047">
    <property type="protein sequence ID" value="KAJ7204433.1"/>
    <property type="molecule type" value="Genomic_DNA"/>
</dbReference>
<dbReference type="PANTHER" id="PTHR33337:SF40">
    <property type="entry name" value="CENP-V_GFA DOMAIN-CONTAINING PROTEIN-RELATED"/>
    <property type="match status" value="1"/>
</dbReference>
<dbReference type="GO" id="GO:0046872">
    <property type="term" value="F:metal ion binding"/>
    <property type="evidence" value="ECO:0007669"/>
    <property type="project" value="UniProtKB-KW"/>
</dbReference>
<organism evidence="6 7">
    <name type="scientific">Mycena pura</name>
    <dbReference type="NCBI Taxonomy" id="153505"/>
    <lineage>
        <taxon>Eukaryota</taxon>
        <taxon>Fungi</taxon>
        <taxon>Dikarya</taxon>
        <taxon>Basidiomycota</taxon>
        <taxon>Agaricomycotina</taxon>
        <taxon>Agaricomycetes</taxon>
        <taxon>Agaricomycetidae</taxon>
        <taxon>Agaricales</taxon>
        <taxon>Marasmiineae</taxon>
        <taxon>Mycenaceae</taxon>
        <taxon>Mycena</taxon>
    </lineage>
</organism>
<keyword evidence="4" id="KW-0456">Lyase</keyword>
<sequence>MTTSIHAGSCFCGAVSYTVTGKPTLSAYCHCTRCQVPAHFTASATGSALIWTIHYPTAAFAWTQSEPHDAHLDSYVTGGKPWKTRYRCKTCGSCVASHNTKVGSWSVWGTQFERDENGETKDLEGVRPTAHIFYDTAIVNVDDGLGKWDGYEGKSTRLGN</sequence>
<dbReference type="Pfam" id="PF04828">
    <property type="entry name" value="GFA"/>
    <property type="match status" value="1"/>
</dbReference>
<dbReference type="AlphaFoldDB" id="A0AAD6VAV3"/>
<comment type="similarity">
    <text evidence="1">Belongs to the Gfa family.</text>
</comment>
<evidence type="ECO:0000313" key="7">
    <source>
        <dbReference type="Proteomes" id="UP001219525"/>
    </source>
</evidence>
<name>A0AAD6VAV3_9AGAR</name>
<evidence type="ECO:0000256" key="2">
    <source>
        <dbReference type="ARBA" id="ARBA00022723"/>
    </source>
</evidence>
<keyword evidence="7" id="KW-1185">Reference proteome</keyword>